<dbReference type="OrthoDB" id="10557993at2759"/>
<dbReference type="Proteomes" id="UP000031516">
    <property type="component" value="Unassembled WGS sequence"/>
</dbReference>
<comment type="caution">
    <text evidence="2">The sequence shown here is derived from an EMBL/GenBank/DDBJ whole genome shotgun (WGS) entry which is preliminary data.</text>
</comment>
<gene>
    <name evidence="2" type="ORF">KLDO_g2295</name>
</gene>
<feature type="compositionally biased region" description="Polar residues" evidence="1">
    <location>
        <begin position="267"/>
        <end position="276"/>
    </location>
</feature>
<feature type="compositionally biased region" description="Polar residues" evidence="1">
    <location>
        <begin position="240"/>
        <end position="249"/>
    </location>
</feature>
<dbReference type="AlphaFoldDB" id="A0A0A8L4L1"/>
<dbReference type="EMBL" id="CCBQ010000027">
    <property type="protein sequence ID" value="CDO94009.1"/>
    <property type="molecule type" value="Genomic_DNA"/>
</dbReference>
<feature type="region of interest" description="Disordered" evidence="1">
    <location>
        <begin position="171"/>
        <end position="205"/>
    </location>
</feature>
<organism evidence="2 3">
    <name type="scientific">Kluyveromyces dobzhanskii CBS 2104</name>
    <dbReference type="NCBI Taxonomy" id="1427455"/>
    <lineage>
        <taxon>Eukaryota</taxon>
        <taxon>Fungi</taxon>
        <taxon>Dikarya</taxon>
        <taxon>Ascomycota</taxon>
        <taxon>Saccharomycotina</taxon>
        <taxon>Saccharomycetes</taxon>
        <taxon>Saccharomycetales</taxon>
        <taxon>Saccharomycetaceae</taxon>
        <taxon>Kluyveromyces</taxon>
    </lineage>
</organism>
<keyword evidence="3" id="KW-1185">Reference proteome</keyword>
<proteinExistence type="predicted"/>
<evidence type="ECO:0000313" key="2">
    <source>
        <dbReference type="EMBL" id="CDO94009.1"/>
    </source>
</evidence>
<accession>A0A0A8L4L1</accession>
<feature type="region of interest" description="Disordered" evidence="1">
    <location>
        <begin position="240"/>
        <end position="328"/>
    </location>
</feature>
<protein>
    <submittedName>
        <fullName evidence="2">WGS project CCBQ000000000 data, contig 00102</fullName>
    </submittedName>
</protein>
<name>A0A0A8L4L1_9SACH</name>
<sequence>MATSHQNSTFSILEEVNKLKLFYEKVLKEKHNSGETSRRSVIDNELQSTADLQRECNKSFLKNHLQCVPCSYSKNFYPDIQELVSANKIFDERLAKLRSNTTKPSCLDLFKQKLEQESINGASLPNHGQQVIHQKDEGANTRSHEPDHKMQEVVNNTVLVKSLLNSFMNSSVSNPQNLSPPPPLPVSNTQPGGLHNSHDAADSNSNAVNVGDNFIKKMENFSTVVQDFLEVMQPLIQEQKNSSRISGSTEDNKAQPLQNGRDILRNSIKNSVSSKPSNREVQRKNRKSSHNKWNNDRVHKPSFPVVSNKKNTPKALKRMQQVAKDHGL</sequence>
<evidence type="ECO:0000256" key="1">
    <source>
        <dbReference type="SAM" id="MobiDB-lite"/>
    </source>
</evidence>
<reference evidence="2 3" key="1">
    <citation type="submission" date="2014-03" db="EMBL/GenBank/DDBJ databases">
        <title>The genome of Kluyveromyces dobzhanskii.</title>
        <authorList>
            <person name="Nystedt B."/>
            <person name="Astrom S."/>
        </authorList>
    </citation>
    <scope>NUCLEOTIDE SEQUENCE [LARGE SCALE GENOMIC DNA]</scope>
    <source>
        <strain evidence="2 3">CBS 2104</strain>
    </source>
</reference>
<evidence type="ECO:0000313" key="3">
    <source>
        <dbReference type="Proteomes" id="UP000031516"/>
    </source>
</evidence>